<keyword evidence="1" id="KW-1133">Transmembrane helix</keyword>
<dbReference type="AlphaFoldDB" id="A0A857DI20"/>
<dbReference type="GO" id="GO:0030420">
    <property type="term" value="P:establishment of competence for transformation"/>
    <property type="evidence" value="ECO:0007669"/>
    <property type="project" value="InterPro"/>
</dbReference>
<dbReference type="InterPro" id="IPR016785">
    <property type="entry name" value="ComGD"/>
</dbReference>
<keyword evidence="1" id="KW-0812">Transmembrane</keyword>
<dbReference type="PIRSF" id="PIRSF021292">
    <property type="entry name" value="Competence_ComGD"/>
    <property type="match status" value="1"/>
</dbReference>
<gene>
    <name evidence="2" type="ORF">GQ588_06740</name>
</gene>
<evidence type="ECO:0000313" key="3">
    <source>
        <dbReference type="Proteomes" id="UP000430508"/>
    </source>
</evidence>
<dbReference type="EMBL" id="CP046996">
    <property type="protein sequence ID" value="QHA00351.1"/>
    <property type="molecule type" value="Genomic_DNA"/>
</dbReference>
<name>A0A857DI20_9FIRM</name>
<reference evidence="2 3" key="1">
    <citation type="submission" date="2019-12" db="EMBL/GenBank/DDBJ databases">
        <title>Sequence classification of anaerobic respiratory reductive dehalogenases: First we see many, then we see few.</title>
        <authorList>
            <person name="Molenda O."/>
            <person name="Puentes Jacome L.A."/>
            <person name="Cao X."/>
            <person name="Nesbo C.L."/>
            <person name="Tang S."/>
            <person name="Morson N."/>
            <person name="Patron J."/>
            <person name="Lomheim L."/>
            <person name="Wishart D.S."/>
            <person name="Edwards E.A."/>
        </authorList>
    </citation>
    <scope>NUCLEOTIDE SEQUENCE [LARGE SCALE GENOMIC DNA]</scope>
    <source>
        <strain evidence="2 3">12DCA</strain>
    </source>
</reference>
<evidence type="ECO:0000256" key="1">
    <source>
        <dbReference type="SAM" id="Phobius"/>
    </source>
</evidence>
<dbReference type="InterPro" id="IPR012902">
    <property type="entry name" value="N_methyl_site"/>
</dbReference>
<feature type="transmembrane region" description="Helical" evidence="1">
    <location>
        <begin position="16"/>
        <end position="37"/>
    </location>
</feature>
<dbReference type="NCBIfam" id="TIGR02532">
    <property type="entry name" value="IV_pilin_GFxxxE"/>
    <property type="match status" value="1"/>
</dbReference>
<keyword evidence="1" id="KW-0472">Membrane</keyword>
<proteinExistence type="predicted"/>
<organism evidence="2 3">
    <name type="scientific">Dehalobacter restrictus</name>
    <dbReference type="NCBI Taxonomy" id="55583"/>
    <lineage>
        <taxon>Bacteria</taxon>
        <taxon>Bacillati</taxon>
        <taxon>Bacillota</taxon>
        <taxon>Clostridia</taxon>
        <taxon>Eubacteriales</taxon>
        <taxon>Desulfitobacteriaceae</taxon>
        <taxon>Dehalobacter</taxon>
    </lineage>
</organism>
<accession>A0A857DI20</accession>
<dbReference type="Proteomes" id="UP000430508">
    <property type="component" value="Chromosome"/>
</dbReference>
<evidence type="ECO:0000313" key="2">
    <source>
        <dbReference type="EMBL" id="QHA00351.1"/>
    </source>
</evidence>
<protein>
    <submittedName>
        <fullName evidence="2">Prepilin-type N-terminal cleavage/methylation domain-containing protein</fullName>
    </submittedName>
</protein>
<sequence length="146" mass="16443">MQGIGMVAKRRNGYSLIEILLVLALLSSAAFTFLVHIPQQMEERRLELSAAVLLQDLREVQQTALAENVWYKVKFSVYTGEYKIFRQGEFIRKVNLENGVHFANSPSDLTFRPTGTPDTGLTVMLASGDLERNVIVAPVMGRIRME</sequence>